<feature type="non-terminal residue" evidence="1">
    <location>
        <position position="92"/>
    </location>
</feature>
<organism evidence="1 2">
    <name type="scientific">Taxus chinensis</name>
    <name type="common">Chinese yew</name>
    <name type="synonym">Taxus wallichiana var. chinensis</name>
    <dbReference type="NCBI Taxonomy" id="29808"/>
    <lineage>
        <taxon>Eukaryota</taxon>
        <taxon>Viridiplantae</taxon>
        <taxon>Streptophyta</taxon>
        <taxon>Embryophyta</taxon>
        <taxon>Tracheophyta</taxon>
        <taxon>Spermatophyta</taxon>
        <taxon>Pinopsida</taxon>
        <taxon>Pinidae</taxon>
        <taxon>Conifers II</taxon>
        <taxon>Cupressales</taxon>
        <taxon>Taxaceae</taxon>
        <taxon>Taxus</taxon>
    </lineage>
</organism>
<accession>A0AA38CQZ8</accession>
<name>A0AA38CQZ8_TAXCH</name>
<comment type="caution">
    <text evidence="1">The sequence shown here is derived from an EMBL/GenBank/DDBJ whole genome shotgun (WGS) entry which is preliminary data.</text>
</comment>
<keyword evidence="2" id="KW-1185">Reference proteome</keyword>
<proteinExistence type="predicted"/>
<gene>
    <name evidence="1" type="ORF">KI387_014746</name>
</gene>
<evidence type="ECO:0000313" key="1">
    <source>
        <dbReference type="EMBL" id="KAH9303163.1"/>
    </source>
</evidence>
<dbReference type="EMBL" id="JAHRHJ020000009">
    <property type="protein sequence ID" value="KAH9303163.1"/>
    <property type="molecule type" value="Genomic_DNA"/>
</dbReference>
<dbReference type="Proteomes" id="UP000824469">
    <property type="component" value="Unassembled WGS sequence"/>
</dbReference>
<sequence length="92" mass="9536">TMAAPNGSPTIIMISNDTSGAVVRIPPIDLVASNGSPHSYETQETTDQSAIHSVQPPLSTFLHSLATSVVNTCSTISGRISESLIPSAMVID</sequence>
<reference evidence="1 2" key="1">
    <citation type="journal article" date="2021" name="Nat. Plants">
        <title>The Taxus genome provides insights into paclitaxel biosynthesis.</title>
        <authorList>
            <person name="Xiong X."/>
            <person name="Gou J."/>
            <person name="Liao Q."/>
            <person name="Li Y."/>
            <person name="Zhou Q."/>
            <person name="Bi G."/>
            <person name="Li C."/>
            <person name="Du R."/>
            <person name="Wang X."/>
            <person name="Sun T."/>
            <person name="Guo L."/>
            <person name="Liang H."/>
            <person name="Lu P."/>
            <person name="Wu Y."/>
            <person name="Zhang Z."/>
            <person name="Ro D.K."/>
            <person name="Shang Y."/>
            <person name="Huang S."/>
            <person name="Yan J."/>
        </authorList>
    </citation>
    <scope>NUCLEOTIDE SEQUENCE [LARGE SCALE GENOMIC DNA]</scope>
    <source>
        <strain evidence="1">Ta-2019</strain>
    </source>
</reference>
<evidence type="ECO:0000313" key="2">
    <source>
        <dbReference type="Proteomes" id="UP000824469"/>
    </source>
</evidence>
<dbReference type="AlphaFoldDB" id="A0AA38CQZ8"/>
<protein>
    <submittedName>
        <fullName evidence="1">Uncharacterized protein</fullName>
    </submittedName>
</protein>
<feature type="non-terminal residue" evidence="1">
    <location>
        <position position="1"/>
    </location>
</feature>